<dbReference type="Proteomes" id="UP001303473">
    <property type="component" value="Unassembled WGS sequence"/>
</dbReference>
<gene>
    <name evidence="2" type="ORF">QBC46DRAFT_385422</name>
</gene>
<evidence type="ECO:0000256" key="1">
    <source>
        <dbReference type="SAM" id="SignalP"/>
    </source>
</evidence>
<protein>
    <recommendedName>
        <fullName evidence="4">Secreted protein</fullName>
    </recommendedName>
</protein>
<proteinExistence type="predicted"/>
<sequence>MKPRRFAAGCPAMSQWTMIFFRLFLPPLLSPYSIARPPERREMVLPACLGEGRRGGQKQRATTLHDCMTA</sequence>
<feature type="signal peptide" evidence="1">
    <location>
        <begin position="1"/>
        <end position="35"/>
    </location>
</feature>
<feature type="chain" id="PRO_5042978757" description="Secreted protein" evidence="1">
    <location>
        <begin position="36"/>
        <end position="70"/>
    </location>
</feature>
<name>A0AAN6NAY5_9PEZI</name>
<organism evidence="2 3">
    <name type="scientific">Diplogelasinospora grovesii</name>
    <dbReference type="NCBI Taxonomy" id="303347"/>
    <lineage>
        <taxon>Eukaryota</taxon>
        <taxon>Fungi</taxon>
        <taxon>Dikarya</taxon>
        <taxon>Ascomycota</taxon>
        <taxon>Pezizomycotina</taxon>
        <taxon>Sordariomycetes</taxon>
        <taxon>Sordariomycetidae</taxon>
        <taxon>Sordariales</taxon>
        <taxon>Diplogelasinosporaceae</taxon>
        <taxon>Diplogelasinospora</taxon>
    </lineage>
</organism>
<accession>A0AAN6NAY5</accession>
<keyword evidence="3" id="KW-1185">Reference proteome</keyword>
<keyword evidence="1" id="KW-0732">Signal</keyword>
<evidence type="ECO:0000313" key="3">
    <source>
        <dbReference type="Proteomes" id="UP001303473"/>
    </source>
</evidence>
<dbReference type="EMBL" id="MU853796">
    <property type="protein sequence ID" value="KAK3940452.1"/>
    <property type="molecule type" value="Genomic_DNA"/>
</dbReference>
<dbReference type="AlphaFoldDB" id="A0AAN6NAY5"/>
<evidence type="ECO:0008006" key="4">
    <source>
        <dbReference type="Google" id="ProtNLM"/>
    </source>
</evidence>
<comment type="caution">
    <text evidence="2">The sequence shown here is derived from an EMBL/GenBank/DDBJ whole genome shotgun (WGS) entry which is preliminary data.</text>
</comment>
<reference evidence="3" key="1">
    <citation type="journal article" date="2023" name="Mol. Phylogenet. Evol.">
        <title>Genome-scale phylogeny and comparative genomics of the fungal order Sordariales.</title>
        <authorList>
            <person name="Hensen N."/>
            <person name="Bonometti L."/>
            <person name="Westerberg I."/>
            <person name="Brannstrom I.O."/>
            <person name="Guillou S."/>
            <person name="Cros-Aarteil S."/>
            <person name="Calhoun S."/>
            <person name="Haridas S."/>
            <person name="Kuo A."/>
            <person name="Mondo S."/>
            <person name="Pangilinan J."/>
            <person name="Riley R."/>
            <person name="LaButti K."/>
            <person name="Andreopoulos B."/>
            <person name="Lipzen A."/>
            <person name="Chen C."/>
            <person name="Yan M."/>
            <person name="Daum C."/>
            <person name="Ng V."/>
            <person name="Clum A."/>
            <person name="Steindorff A."/>
            <person name="Ohm R.A."/>
            <person name="Martin F."/>
            <person name="Silar P."/>
            <person name="Natvig D.O."/>
            <person name="Lalanne C."/>
            <person name="Gautier V."/>
            <person name="Ament-Velasquez S.L."/>
            <person name="Kruys A."/>
            <person name="Hutchinson M.I."/>
            <person name="Powell A.J."/>
            <person name="Barry K."/>
            <person name="Miller A.N."/>
            <person name="Grigoriev I.V."/>
            <person name="Debuchy R."/>
            <person name="Gladieux P."/>
            <person name="Hiltunen Thoren M."/>
            <person name="Johannesson H."/>
        </authorList>
    </citation>
    <scope>NUCLEOTIDE SEQUENCE [LARGE SCALE GENOMIC DNA]</scope>
    <source>
        <strain evidence="3">CBS 340.73</strain>
    </source>
</reference>
<evidence type="ECO:0000313" key="2">
    <source>
        <dbReference type="EMBL" id="KAK3940452.1"/>
    </source>
</evidence>